<dbReference type="PANTHER" id="PTHR43538:SF1">
    <property type="entry name" value="(R)-CITRAMALATE SYNTHASE"/>
    <property type="match status" value="1"/>
</dbReference>
<dbReference type="PANTHER" id="PTHR43538">
    <property type="entry name" value="ALPHA-IPM SYNTHASE/HOMOCITRATE SYNTHASE"/>
    <property type="match status" value="1"/>
</dbReference>
<accession>A0ABT5TV88</accession>
<sequence>GTDAITRVLIETSDGARSWSTVGVGPNVIEASWEALVDSVVWGLLHREVQPR</sequence>
<keyword evidence="2" id="KW-0808">Transferase</keyword>
<evidence type="ECO:0000256" key="2">
    <source>
        <dbReference type="ARBA" id="ARBA00022679"/>
    </source>
</evidence>
<evidence type="ECO:0000259" key="4">
    <source>
        <dbReference type="Pfam" id="PF08502"/>
    </source>
</evidence>
<comment type="similarity">
    <text evidence="1">Belongs to the alpha-IPM synthase/homocitrate synthase family.</text>
</comment>
<gene>
    <name evidence="5" type="ORF">PU560_03860</name>
</gene>
<feature type="domain" description="2-isopropylmalate synthase LeuA allosteric (dimerisation)" evidence="4">
    <location>
        <begin position="1"/>
        <end position="40"/>
    </location>
</feature>
<dbReference type="InterPro" id="IPR036230">
    <property type="entry name" value="LeuA_allosteric_dom_sf"/>
</dbReference>
<dbReference type="InterPro" id="IPR005675">
    <property type="entry name" value="Citramal_synthase"/>
</dbReference>
<protein>
    <submittedName>
        <fullName evidence="5">Alpha-isopropylmalate synthase regulatory domain-containing protein</fullName>
    </submittedName>
</protein>
<name>A0ABT5TV88_9MICO</name>
<evidence type="ECO:0000313" key="6">
    <source>
        <dbReference type="Proteomes" id="UP001165561"/>
    </source>
</evidence>
<keyword evidence="6" id="KW-1185">Reference proteome</keyword>
<organism evidence="5 6">
    <name type="scientific">Georgenia halotolerans</name>
    <dbReference type="NCBI Taxonomy" id="3028317"/>
    <lineage>
        <taxon>Bacteria</taxon>
        <taxon>Bacillati</taxon>
        <taxon>Actinomycetota</taxon>
        <taxon>Actinomycetes</taxon>
        <taxon>Micrococcales</taxon>
        <taxon>Bogoriellaceae</taxon>
        <taxon>Georgenia</taxon>
    </lineage>
</organism>
<dbReference type="Proteomes" id="UP001165561">
    <property type="component" value="Unassembled WGS sequence"/>
</dbReference>
<reference evidence="5" key="1">
    <citation type="submission" date="2023-02" db="EMBL/GenBank/DDBJ databases">
        <title>Georgenia sp.10Sc9-8, isolated from a soil sample collected from the Taklamakan desert.</title>
        <authorList>
            <person name="Liu S."/>
        </authorList>
    </citation>
    <scope>NUCLEOTIDE SEQUENCE</scope>
    <source>
        <strain evidence="5">10Sc9-8</strain>
    </source>
</reference>
<feature type="non-terminal residue" evidence="5">
    <location>
        <position position="1"/>
    </location>
</feature>
<dbReference type="SUPFAM" id="SSF110921">
    <property type="entry name" value="2-isopropylmalate synthase LeuA, allosteric (dimerisation) domain"/>
    <property type="match status" value="1"/>
</dbReference>
<dbReference type="InterPro" id="IPR013709">
    <property type="entry name" value="2-isopropylmalate_synth_dimer"/>
</dbReference>
<dbReference type="Gene3D" id="3.30.160.270">
    <property type="match status" value="1"/>
</dbReference>
<comment type="caution">
    <text evidence="5">The sequence shown here is derived from an EMBL/GenBank/DDBJ whole genome shotgun (WGS) entry which is preliminary data.</text>
</comment>
<evidence type="ECO:0000256" key="3">
    <source>
        <dbReference type="ARBA" id="ARBA00029440"/>
    </source>
</evidence>
<dbReference type="EMBL" id="JARACI010000573">
    <property type="protein sequence ID" value="MDD9205603.1"/>
    <property type="molecule type" value="Genomic_DNA"/>
</dbReference>
<proteinExistence type="inferred from homology"/>
<evidence type="ECO:0000313" key="5">
    <source>
        <dbReference type="EMBL" id="MDD9205603.1"/>
    </source>
</evidence>
<comment type="pathway">
    <text evidence="3">Amino-acid biosynthesis.</text>
</comment>
<evidence type="ECO:0000256" key="1">
    <source>
        <dbReference type="ARBA" id="ARBA00006154"/>
    </source>
</evidence>
<dbReference type="Pfam" id="PF08502">
    <property type="entry name" value="LeuA_dimer"/>
    <property type="match status" value="1"/>
</dbReference>